<dbReference type="AlphaFoldDB" id="A0A2P4XVB7"/>
<dbReference type="Proteomes" id="UP000237271">
    <property type="component" value="Unassembled WGS sequence"/>
</dbReference>
<evidence type="ECO:0000313" key="2">
    <source>
        <dbReference type="Proteomes" id="UP000237271"/>
    </source>
</evidence>
<accession>A0A2P4XVB7</accession>
<dbReference type="OrthoDB" id="125313at2759"/>
<name>A0A2P4XVB7_9STRA</name>
<keyword evidence="2" id="KW-1185">Reference proteome</keyword>
<proteinExistence type="predicted"/>
<gene>
    <name evidence="1" type="ORF">PHPALM_14209</name>
</gene>
<reference evidence="1 2" key="1">
    <citation type="journal article" date="2017" name="Genome Biol. Evol.">
        <title>Phytophthora megakarya and P. palmivora, closely related causal agents of cacao black pod rot, underwent increases in genome sizes and gene numbers by different mechanisms.</title>
        <authorList>
            <person name="Ali S.S."/>
            <person name="Shao J."/>
            <person name="Lary D.J."/>
            <person name="Kronmiller B."/>
            <person name="Shen D."/>
            <person name="Strem M.D."/>
            <person name="Amoako-Attah I."/>
            <person name="Akrofi A.Y."/>
            <person name="Begoude B.A."/>
            <person name="Ten Hoopen G.M."/>
            <person name="Coulibaly K."/>
            <person name="Kebe B.I."/>
            <person name="Melnick R.L."/>
            <person name="Guiltinan M.J."/>
            <person name="Tyler B.M."/>
            <person name="Meinhardt L.W."/>
            <person name="Bailey B.A."/>
        </authorList>
    </citation>
    <scope>NUCLEOTIDE SEQUENCE [LARGE SCALE GENOMIC DNA]</scope>
    <source>
        <strain evidence="2">sbr112.9</strain>
    </source>
</reference>
<evidence type="ECO:0008006" key="3">
    <source>
        <dbReference type="Google" id="ProtNLM"/>
    </source>
</evidence>
<comment type="caution">
    <text evidence="1">The sequence shown here is derived from an EMBL/GenBank/DDBJ whole genome shotgun (WGS) entry which is preliminary data.</text>
</comment>
<protein>
    <recommendedName>
        <fullName evidence="3">DDE Tnp4 domain-containing protein</fullName>
    </recommendedName>
</protein>
<organism evidence="1 2">
    <name type="scientific">Phytophthora palmivora</name>
    <dbReference type="NCBI Taxonomy" id="4796"/>
    <lineage>
        <taxon>Eukaryota</taxon>
        <taxon>Sar</taxon>
        <taxon>Stramenopiles</taxon>
        <taxon>Oomycota</taxon>
        <taxon>Peronosporomycetes</taxon>
        <taxon>Peronosporales</taxon>
        <taxon>Peronosporaceae</taxon>
        <taxon>Phytophthora</taxon>
    </lineage>
</organism>
<sequence>MIPAFKKPPKVDLDIHKKYFKTQLVKVRIKTEHCNELVKTLFQSSNQNDREKSMERLLQLINCVFVIHNLLIYESIPDNWKEDAKTYGISLKSDDERIMPIDRNSQKGEQRKQCFHYLLEVRVANR</sequence>
<dbReference type="EMBL" id="NCKW01007857">
    <property type="protein sequence ID" value="POM69508.1"/>
    <property type="molecule type" value="Genomic_DNA"/>
</dbReference>
<evidence type="ECO:0000313" key="1">
    <source>
        <dbReference type="EMBL" id="POM69508.1"/>
    </source>
</evidence>